<evidence type="ECO:0000256" key="13">
    <source>
        <dbReference type="ARBA" id="ARBA00022989"/>
    </source>
</evidence>
<dbReference type="GO" id="GO:0005615">
    <property type="term" value="C:extracellular space"/>
    <property type="evidence" value="ECO:0007669"/>
    <property type="project" value="UniProtKB-KW"/>
</dbReference>
<keyword evidence="13 20" id="KW-1133">Transmembrane helix</keyword>
<evidence type="ECO:0000256" key="6">
    <source>
        <dbReference type="ARBA" id="ARBA00022525"/>
    </source>
</evidence>
<keyword evidence="10" id="KW-0479">Metal-binding</keyword>
<organism evidence="22 23">
    <name type="scientific">Chelonia mydas</name>
    <name type="common">Green sea-turtle</name>
    <name type="synonym">Chelonia agassizi</name>
    <dbReference type="NCBI Taxonomy" id="8469"/>
    <lineage>
        <taxon>Eukaryota</taxon>
        <taxon>Metazoa</taxon>
        <taxon>Chordata</taxon>
        <taxon>Craniata</taxon>
        <taxon>Vertebrata</taxon>
        <taxon>Euteleostomi</taxon>
        <taxon>Archelosauria</taxon>
        <taxon>Testudinata</taxon>
        <taxon>Testudines</taxon>
        <taxon>Cryptodira</taxon>
        <taxon>Durocryptodira</taxon>
        <taxon>Americhelydia</taxon>
        <taxon>Chelonioidea</taxon>
        <taxon>Cheloniidae</taxon>
        <taxon>Chelonia</taxon>
    </lineage>
</organism>
<comment type="subcellular location">
    <subcellularLocation>
        <location evidence="1">Cell membrane</location>
        <topology evidence="1">Single-pass type II membrane protein</topology>
    </subcellularLocation>
    <subcellularLocation>
        <location evidence="2">Secreted</location>
    </subcellularLocation>
</comment>
<evidence type="ECO:0000256" key="10">
    <source>
        <dbReference type="ARBA" id="ARBA00022723"/>
    </source>
</evidence>
<dbReference type="Proteomes" id="UP000031443">
    <property type="component" value="Unassembled WGS sequence"/>
</dbReference>
<comment type="function">
    <text evidence="15">Cytokine that binds to TNFRSF10A/TRAILR1, TNFRSF10B/TRAILR2, TNFRSF10C/TRAILR3, TNFRSF10D/TRAILR4 and possibly also to TNFRSF11B/OPG. Induces apoptosis. Its activity may be modulated by binding to the decoy receptors TNFRSF10C/TRAILR3, TNFRSF10D/TRAILR4 and TNFRSF11B/OPG that cannot induce apoptosis.</text>
</comment>
<keyword evidence="11" id="KW-0862">Zinc</keyword>
<keyword evidence="6" id="KW-0964">Secreted</keyword>
<evidence type="ECO:0000256" key="4">
    <source>
        <dbReference type="ARBA" id="ARBA00022475"/>
    </source>
</evidence>
<evidence type="ECO:0000256" key="18">
    <source>
        <dbReference type="ARBA" id="ARBA00083215"/>
    </source>
</evidence>
<evidence type="ECO:0000256" key="14">
    <source>
        <dbReference type="ARBA" id="ARBA00023136"/>
    </source>
</evidence>
<evidence type="ECO:0000256" key="9">
    <source>
        <dbReference type="ARBA" id="ARBA00022703"/>
    </source>
</evidence>
<proteinExistence type="inferred from homology"/>
<evidence type="ECO:0000256" key="16">
    <source>
        <dbReference type="ARBA" id="ARBA00063957"/>
    </source>
</evidence>
<dbReference type="GO" id="GO:0005164">
    <property type="term" value="F:tumor necrosis factor receptor binding"/>
    <property type="evidence" value="ECO:0007669"/>
    <property type="project" value="InterPro"/>
</dbReference>
<evidence type="ECO:0000313" key="22">
    <source>
        <dbReference type="EMBL" id="EMP31999.1"/>
    </source>
</evidence>
<reference evidence="23" key="1">
    <citation type="journal article" date="2013" name="Nat. Genet.">
        <title>The draft genomes of soft-shell turtle and green sea turtle yield insights into the development and evolution of the turtle-specific body plan.</title>
        <authorList>
            <person name="Wang Z."/>
            <person name="Pascual-Anaya J."/>
            <person name="Zadissa A."/>
            <person name="Li W."/>
            <person name="Niimura Y."/>
            <person name="Huang Z."/>
            <person name="Li C."/>
            <person name="White S."/>
            <person name="Xiong Z."/>
            <person name="Fang D."/>
            <person name="Wang B."/>
            <person name="Ming Y."/>
            <person name="Chen Y."/>
            <person name="Zheng Y."/>
            <person name="Kuraku S."/>
            <person name="Pignatelli M."/>
            <person name="Herrero J."/>
            <person name="Beal K."/>
            <person name="Nozawa M."/>
            <person name="Li Q."/>
            <person name="Wang J."/>
            <person name="Zhang H."/>
            <person name="Yu L."/>
            <person name="Shigenobu S."/>
            <person name="Wang J."/>
            <person name="Liu J."/>
            <person name="Flicek P."/>
            <person name="Searle S."/>
            <person name="Wang J."/>
            <person name="Kuratani S."/>
            <person name="Yin Y."/>
            <person name="Aken B."/>
            <person name="Zhang G."/>
            <person name="Irie N."/>
        </authorList>
    </citation>
    <scope>NUCLEOTIDE SEQUENCE [LARGE SCALE GENOMIC DNA]</scope>
</reference>
<dbReference type="PANTHER" id="PTHR11471">
    <property type="entry name" value="TUMOR NECROSIS FACTOR FAMILY MEMBER"/>
    <property type="match status" value="1"/>
</dbReference>
<keyword evidence="4" id="KW-1003">Cell membrane</keyword>
<name>M7B4G2_CHEMY</name>
<evidence type="ECO:0000256" key="11">
    <source>
        <dbReference type="ARBA" id="ARBA00022833"/>
    </source>
</evidence>
<keyword evidence="12" id="KW-0735">Signal-anchor</keyword>
<evidence type="ECO:0000256" key="2">
    <source>
        <dbReference type="ARBA" id="ARBA00004613"/>
    </source>
</evidence>
<keyword evidence="9" id="KW-0053">Apoptosis</keyword>
<dbReference type="Pfam" id="PF00229">
    <property type="entry name" value="TNF"/>
    <property type="match status" value="1"/>
</dbReference>
<dbReference type="InterPro" id="IPR008983">
    <property type="entry name" value="Tumour_necrosis_fac-like_dom"/>
</dbReference>
<evidence type="ECO:0000256" key="3">
    <source>
        <dbReference type="ARBA" id="ARBA00008670"/>
    </source>
</evidence>
<dbReference type="SMART" id="SM00207">
    <property type="entry name" value="TNF"/>
    <property type="match status" value="1"/>
</dbReference>
<dbReference type="GO" id="GO:0046872">
    <property type="term" value="F:metal ion binding"/>
    <property type="evidence" value="ECO:0007669"/>
    <property type="project" value="UniProtKB-KW"/>
</dbReference>
<dbReference type="CDD" id="cd00184">
    <property type="entry name" value="TNF"/>
    <property type="match status" value="1"/>
</dbReference>
<keyword evidence="8 20" id="KW-0812">Transmembrane</keyword>
<evidence type="ECO:0000256" key="17">
    <source>
        <dbReference type="ARBA" id="ARBA00074586"/>
    </source>
</evidence>
<feature type="region of interest" description="Disordered" evidence="19">
    <location>
        <begin position="1"/>
        <end position="40"/>
    </location>
</feature>
<evidence type="ECO:0000256" key="1">
    <source>
        <dbReference type="ARBA" id="ARBA00004401"/>
    </source>
</evidence>
<feature type="region of interest" description="Disordered" evidence="19">
    <location>
        <begin position="200"/>
        <end position="235"/>
    </location>
</feature>
<gene>
    <name evidence="22" type="ORF">UY3_10923</name>
</gene>
<dbReference type="GO" id="GO:0006915">
    <property type="term" value="P:apoptotic process"/>
    <property type="evidence" value="ECO:0007669"/>
    <property type="project" value="UniProtKB-KW"/>
</dbReference>
<keyword evidence="5" id="KW-0202">Cytokine</keyword>
<dbReference type="GO" id="GO:0006955">
    <property type="term" value="P:immune response"/>
    <property type="evidence" value="ECO:0007669"/>
    <property type="project" value="InterPro"/>
</dbReference>
<sequence length="375" mass="41873">MDHQQQNNQQYFRSDSSDSSACMMGSGAGHKGEPGSGKRRKKHCSPVWIAMAVMSILALQIASTTGLFVYFTMSISKMSYFQHLVLLLEKFHYSKPQPTAEKLEKIGFPQLKAQMQGSSEELKCLQLINRLQEVSDLEELIGNQSCLKLASSIKSYVTMVTENVIRRSALKGEFPTPAFQVTENVIRRSAMKEATRSYFNSSSGQLATRAPGKPSAHLTLRQQTPSQDGSSAHFGELSQSCRHPITRWEDKTMHSHLQNITYRDGKLRVSQAGKYYIYSQIYFRYPSEGVAARVSGHQLVQCINRETSYGQPILLLKGVGTKCWAPEADYGLHALYQGGLFELKAGDELFVSVSSLAIDYDDTAASYFGAFRLEL</sequence>
<feature type="compositionally biased region" description="Polar residues" evidence="19">
    <location>
        <begin position="220"/>
        <end position="230"/>
    </location>
</feature>
<evidence type="ECO:0000256" key="12">
    <source>
        <dbReference type="ARBA" id="ARBA00022968"/>
    </source>
</evidence>
<evidence type="ECO:0000256" key="15">
    <source>
        <dbReference type="ARBA" id="ARBA00055277"/>
    </source>
</evidence>
<evidence type="ECO:0000259" key="21">
    <source>
        <dbReference type="PROSITE" id="PS50049"/>
    </source>
</evidence>
<dbReference type="EMBL" id="KB543129">
    <property type="protein sequence ID" value="EMP31999.1"/>
    <property type="molecule type" value="Genomic_DNA"/>
</dbReference>
<dbReference type="PROSITE" id="PS50049">
    <property type="entry name" value="THD_2"/>
    <property type="match status" value="1"/>
</dbReference>
<evidence type="ECO:0000256" key="20">
    <source>
        <dbReference type="SAM" id="Phobius"/>
    </source>
</evidence>
<evidence type="ECO:0000256" key="19">
    <source>
        <dbReference type="SAM" id="MobiDB-lite"/>
    </source>
</evidence>
<dbReference type="FunFam" id="2.60.120.40:FF:000014">
    <property type="entry name" value="Tumor necrosis factor ligand superfamily member"/>
    <property type="match status" value="1"/>
</dbReference>
<dbReference type="GO" id="GO:0005886">
    <property type="term" value="C:plasma membrane"/>
    <property type="evidence" value="ECO:0007669"/>
    <property type="project" value="UniProtKB-SubCell"/>
</dbReference>
<dbReference type="GO" id="GO:0005125">
    <property type="term" value="F:cytokine activity"/>
    <property type="evidence" value="ECO:0007669"/>
    <property type="project" value="UniProtKB-KW"/>
</dbReference>
<dbReference type="AlphaFoldDB" id="M7B4G2"/>
<evidence type="ECO:0000256" key="5">
    <source>
        <dbReference type="ARBA" id="ARBA00022514"/>
    </source>
</evidence>
<keyword evidence="23" id="KW-1185">Reference proteome</keyword>
<comment type="subunit">
    <text evidence="16">Homotrimer. One TNFSF10 homotrimer interacts with three TNFSF10A mononers. One TNFSF10 homotrimer interacts with three TNFSF10B mononers.</text>
</comment>
<dbReference type="PANTHER" id="PTHR11471:SF28">
    <property type="entry name" value="DEATH LIGAND 1B-RELATED"/>
    <property type="match status" value="1"/>
</dbReference>
<evidence type="ECO:0000256" key="8">
    <source>
        <dbReference type="ARBA" id="ARBA00022692"/>
    </source>
</evidence>
<feature type="domain" description="THD" evidence="21">
    <location>
        <begin position="214"/>
        <end position="373"/>
    </location>
</feature>
<protein>
    <recommendedName>
        <fullName evidence="17">Tumor necrosis factor ligand superfamily member 10</fullName>
    </recommendedName>
    <alternativeName>
        <fullName evidence="18">TNF-related apoptosis-inducing ligand</fullName>
    </alternativeName>
</protein>
<accession>M7B4G2</accession>
<dbReference type="GO" id="GO:2001238">
    <property type="term" value="P:positive regulation of extrinsic apoptotic signaling pathway"/>
    <property type="evidence" value="ECO:0007669"/>
    <property type="project" value="UniProtKB-ARBA"/>
</dbReference>
<dbReference type="InterPro" id="IPR006052">
    <property type="entry name" value="TNF_dom"/>
</dbReference>
<feature type="compositionally biased region" description="Polar residues" evidence="19">
    <location>
        <begin position="1"/>
        <end position="20"/>
    </location>
</feature>
<dbReference type="SUPFAM" id="SSF49842">
    <property type="entry name" value="TNF-like"/>
    <property type="match status" value="1"/>
</dbReference>
<evidence type="ECO:0000313" key="23">
    <source>
        <dbReference type="Proteomes" id="UP000031443"/>
    </source>
</evidence>
<keyword evidence="7" id="KW-0597">Phosphoprotein</keyword>
<keyword evidence="14 20" id="KW-0472">Membrane</keyword>
<dbReference type="Gene3D" id="2.60.120.40">
    <property type="match status" value="1"/>
</dbReference>
<feature type="transmembrane region" description="Helical" evidence="20">
    <location>
        <begin position="47"/>
        <end position="71"/>
    </location>
</feature>
<evidence type="ECO:0000256" key="7">
    <source>
        <dbReference type="ARBA" id="ARBA00022553"/>
    </source>
</evidence>
<comment type="similarity">
    <text evidence="3">Belongs to the tumor necrosis factor family.</text>
</comment>